<feature type="transmembrane region" description="Helical" evidence="7">
    <location>
        <begin position="306"/>
        <end position="326"/>
    </location>
</feature>
<keyword evidence="9" id="KW-1185">Reference proteome</keyword>
<dbReference type="PANTHER" id="PTHR33567:SF3">
    <property type="entry name" value="CHROMATE ION TRANSPORTER (EUROFUNG)"/>
    <property type="match status" value="1"/>
</dbReference>
<proteinExistence type="inferred from homology"/>
<organism evidence="8 9">
    <name type="scientific">Halomonas saccharevitans</name>
    <dbReference type="NCBI Taxonomy" id="416872"/>
    <lineage>
        <taxon>Bacteria</taxon>
        <taxon>Pseudomonadati</taxon>
        <taxon>Pseudomonadota</taxon>
        <taxon>Gammaproteobacteria</taxon>
        <taxon>Oceanospirillales</taxon>
        <taxon>Halomonadaceae</taxon>
        <taxon>Halomonas</taxon>
    </lineage>
</organism>
<feature type="transmembrane region" description="Helical" evidence="7">
    <location>
        <begin position="91"/>
        <end position="115"/>
    </location>
</feature>
<evidence type="ECO:0000256" key="1">
    <source>
        <dbReference type="ARBA" id="ARBA00004651"/>
    </source>
</evidence>
<evidence type="ECO:0000313" key="8">
    <source>
        <dbReference type="EMBL" id="MDT8878557.1"/>
    </source>
</evidence>
<dbReference type="InterPro" id="IPR003370">
    <property type="entry name" value="Chromate_transpt"/>
</dbReference>
<feature type="transmembrane region" description="Helical" evidence="7">
    <location>
        <begin position="347"/>
        <end position="367"/>
    </location>
</feature>
<dbReference type="Pfam" id="PF02417">
    <property type="entry name" value="Chromate_transp"/>
    <property type="match status" value="2"/>
</dbReference>
<feature type="transmembrane region" description="Helical" evidence="7">
    <location>
        <begin position="238"/>
        <end position="257"/>
    </location>
</feature>
<feature type="transmembrane region" description="Helical" evidence="7">
    <location>
        <begin position="121"/>
        <end position="142"/>
    </location>
</feature>
<reference evidence="9" key="1">
    <citation type="submission" date="2023-07" db="EMBL/GenBank/DDBJ databases">
        <title>Substrates and metabolic shifts associated with increased methane emissions in unrestored hypersaline salterns.</title>
        <authorList>
            <person name="Bueno De Mesquita C.P."/>
            <person name="Tringe S.G."/>
        </authorList>
    </citation>
    <scope>NUCLEOTIDE SEQUENCE [LARGE SCALE GENOMIC DNA]</scope>
    <source>
        <strain evidence="9">I4</strain>
    </source>
</reference>
<keyword evidence="3" id="KW-1003">Cell membrane</keyword>
<protein>
    <submittedName>
        <fullName evidence="8">Chromate efflux transporter</fullName>
    </submittedName>
</protein>
<evidence type="ECO:0000313" key="9">
    <source>
        <dbReference type="Proteomes" id="UP001255917"/>
    </source>
</evidence>
<comment type="subcellular location">
    <subcellularLocation>
        <location evidence="1">Cell membrane</location>
        <topology evidence="1">Multi-pass membrane protein</topology>
    </subcellularLocation>
</comment>
<evidence type="ECO:0000256" key="6">
    <source>
        <dbReference type="ARBA" id="ARBA00023136"/>
    </source>
</evidence>
<keyword evidence="5 7" id="KW-1133">Transmembrane helix</keyword>
<comment type="caution">
    <text evidence="8">The sequence shown here is derived from an EMBL/GenBank/DDBJ whole genome shotgun (WGS) entry which is preliminary data.</text>
</comment>
<evidence type="ECO:0000256" key="7">
    <source>
        <dbReference type="SAM" id="Phobius"/>
    </source>
</evidence>
<sequence>MPAARRDGGTRRPGRPGEVFRAFLLLGLTSFGGPVAHLGYFRHEFVTRRRWLTEADYADLVALCQFLPGPASSQVGFALGLLRAGPWGAALAWLAFTLPSALLLVAFALGASLFGGPLGTGLIHGLKVAAVAIVAQAVWGMAKGLCPDRRRAGIALAAVFTVVLIGGPLGQVVAILVGVLAGLALCRSDGDDVSRAPLVLPVSHRAGGLALVAFLALLGGLPLLVLSTASPTLDLLDAFYRAGALVFGGGHVVLPLLEAEVVQSGWVSPESFLAGYGAAQAVPGPLFTFAAYLGSLLSIGPGGAQGAALALVAIFVPGLLLLVAVMPFWNRLRHRAGAQSAMRGANAAVVGILGVALYDPVWTGVVIGPEPFALSLTGFLLLVRWQLPAWAVVGLLAVLGMLIAP</sequence>
<evidence type="ECO:0000256" key="3">
    <source>
        <dbReference type="ARBA" id="ARBA00022475"/>
    </source>
</evidence>
<keyword evidence="4 7" id="KW-0812">Transmembrane</keyword>
<evidence type="ECO:0000256" key="5">
    <source>
        <dbReference type="ARBA" id="ARBA00022989"/>
    </source>
</evidence>
<dbReference type="PANTHER" id="PTHR33567">
    <property type="entry name" value="CHROMATE ION TRANSPORTER (EUROFUNG)"/>
    <property type="match status" value="1"/>
</dbReference>
<keyword evidence="6 7" id="KW-0472">Membrane</keyword>
<feature type="transmembrane region" description="Helical" evidence="7">
    <location>
        <begin position="20"/>
        <end position="41"/>
    </location>
</feature>
<name>A0ABU3NED2_9GAMM</name>
<dbReference type="RefSeq" id="WP_315585480.1">
    <property type="nucleotide sequence ID" value="NZ_JAVXUR010000001.1"/>
</dbReference>
<gene>
    <name evidence="8" type="primary">chrA</name>
    <name evidence="8" type="ORF">RSO68_03630</name>
</gene>
<comment type="similarity">
    <text evidence="2">Belongs to the chromate ion transporter (CHR) (TC 2.A.51) family.</text>
</comment>
<evidence type="ECO:0000256" key="2">
    <source>
        <dbReference type="ARBA" id="ARBA00005262"/>
    </source>
</evidence>
<evidence type="ECO:0000256" key="4">
    <source>
        <dbReference type="ARBA" id="ARBA00022692"/>
    </source>
</evidence>
<dbReference type="Proteomes" id="UP001255917">
    <property type="component" value="Unassembled WGS sequence"/>
</dbReference>
<accession>A0ABU3NED2</accession>
<feature type="transmembrane region" description="Helical" evidence="7">
    <location>
        <begin position="387"/>
        <end position="404"/>
    </location>
</feature>
<feature type="transmembrane region" description="Helical" evidence="7">
    <location>
        <begin position="154"/>
        <end position="185"/>
    </location>
</feature>
<dbReference type="NCBIfam" id="TIGR00937">
    <property type="entry name" value="2A51"/>
    <property type="match status" value="1"/>
</dbReference>
<dbReference type="InterPro" id="IPR014047">
    <property type="entry name" value="Chr_Tranpt_l_chain"/>
</dbReference>
<dbReference type="PIRSF" id="PIRSF004810">
    <property type="entry name" value="ChrA"/>
    <property type="match status" value="1"/>
</dbReference>
<feature type="transmembrane region" description="Helical" evidence="7">
    <location>
        <begin position="205"/>
        <end position="226"/>
    </location>
</feature>
<dbReference type="EMBL" id="JAVXUR010000001">
    <property type="protein sequence ID" value="MDT8878557.1"/>
    <property type="molecule type" value="Genomic_DNA"/>
</dbReference>